<evidence type="ECO:0000256" key="10">
    <source>
        <dbReference type="ARBA" id="ARBA00030782"/>
    </source>
</evidence>
<dbReference type="InterPro" id="IPR051008">
    <property type="entry name" value="Telomere_Capping_Maintenance"/>
</dbReference>
<evidence type="ECO:0000256" key="9">
    <source>
        <dbReference type="ARBA" id="ARBA00030474"/>
    </source>
</evidence>
<evidence type="ECO:0000313" key="14">
    <source>
        <dbReference type="Proteomes" id="UP001172778"/>
    </source>
</evidence>
<dbReference type="Gene3D" id="2.80.10.50">
    <property type="match status" value="2"/>
</dbReference>
<evidence type="ECO:0000256" key="2">
    <source>
        <dbReference type="ARBA" id="ARBA00004370"/>
    </source>
</evidence>
<dbReference type="InterPro" id="IPR016187">
    <property type="entry name" value="CTDL_fold"/>
</dbReference>
<dbReference type="Gene3D" id="3.20.20.190">
    <property type="entry name" value="Phosphatidylinositol (PI) phosphodiesterase"/>
    <property type="match status" value="1"/>
</dbReference>
<dbReference type="InterPro" id="IPR016186">
    <property type="entry name" value="C-type_lectin-like/link_sf"/>
</dbReference>
<evidence type="ECO:0000256" key="6">
    <source>
        <dbReference type="ARBA" id="ARBA00022989"/>
    </source>
</evidence>
<evidence type="ECO:0000313" key="13">
    <source>
        <dbReference type="EMBL" id="MDK2126155.1"/>
    </source>
</evidence>
<dbReference type="Pfam" id="PF00652">
    <property type="entry name" value="Ricin_B_lectin"/>
    <property type="match status" value="1"/>
</dbReference>
<evidence type="ECO:0000259" key="12">
    <source>
        <dbReference type="PROSITE" id="PS50041"/>
    </source>
</evidence>
<dbReference type="RefSeq" id="WP_284102469.1">
    <property type="nucleotide sequence ID" value="NZ_JARRAF010000032.1"/>
</dbReference>
<dbReference type="Pfam" id="PF00059">
    <property type="entry name" value="Lectin_C"/>
    <property type="match status" value="1"/>
</dbReference>
<dbReference type="InterPro" id="IPR000772">
    <property type="entry name" value="Ricin_B_lectin"/>
</dbReference>
<dbReference type="InterPro" id="IPR001304">
    <property type="entry name" value="C-type_lectin-like"/>
</dbReference>
<dbReference type="SUPFAM" id="SSF50370">
    <property type="entry name" value="Ricin B-like lectins"/>
    <property type="match status" value="1"/>
</dbReference>
<keyword evidence="6" id="KW-1133">Transmembrane helix</keyword>
<dbReference type="Pfam" id="PF26178">
    <property type="entry name" value="PI-PLC_cat"/>
    <property type="match status" value="1"/>
</dbReference>
<dbReference type="PROSITE" id="PS50231">
    <property type="entry name" value="RICIN_B_LECTIN"/>
    <property type="match status" value="1"/>
</dbReference>
<feature type="domain" description="C-type lectin" evidence="12">
    <location>
        <begin position="274"/>
        <end position="324"/>
    </location>
</feature>
<evidence type="ECO:0000256" key="1">
    <source>
        <dbReference type="ARBA" id="ARBA00001316"/>
    </source>
</evidence>
<dbReference type="PROSITE" id="PS00615">
    <property type="entry name" value="C_TYPE_LECTIN_1"/>
    <property type="match status" value="1"/>
</dbReference>
<comment type="caution">
    <text evidence="13">The sequence shown here is derived from an EMBL/GenBank/DDBJ whole genome shotgun (WGS) entry which is preliminary data.</text>
</comment>
<dbReference type="InterPro" id="IPR017946">
    <property type="entry name" value="PLC-like_Pdiesterase_TIM-brl"/>
</dbReference>
<dbReference type="SMART" id="SM00148">
    <property type="entry name" value="PLCXc"/>
    <property type="match status" value="1"/>
</dbReference>
<feature type="chain" id="PRO_5045998095" description="1-phosphatidylinositol phosphodiesterase" evidence="11">
    <location>
        <begin position="24"/>
        <end position="623"/>
    </location>
</feature>
<gene>
    <name evidence="13" type="ORF">PZA18_19100</name>
</gene>
<keyword evidence="11" id="KW-0732">Signal</keyword>
<dbReference type="InterPro" id="IPR035992">
    <property type="entry name" value="Ricin_B-like_lectins"/>
</dbReference>
<dbReference type="Proteomes" id="UP001172778">
    <property type="component" value="Unassembled WGS sequence"/>
</dbReference>
<reference evidence="13" key="1">
    <citation type="submission" date="2023-03" db="EMBL/GenBank/DDBJ databases">
        <title>Chitinimonas shenzhenensis gen. nov., sp. nov., a novel member of family Burkholderiaceae isolated from activated sludge collected in Shen Zhen, China.</title>
        <authorList>
            <person name="Wang X."/>
        </authorList>
    </citation>
    <scope>NUCLEOTIDE SEQUENCE</scope>
    <source>
        <strain evidence="13">DQS-5</strain>
    </source>
</reference>
<accession>A0ABT7E1F7</accession>
<dbReference type="InterPro" id="IPR000909">
    <property type="entry name" value="PLipase_C_PInositol-sp_X_dom"/>
</dbReference>
<feature type="signal peptide" evidence="11">
    <location>
        <begin position="1"/>
        <end position="23"/>
    </location>
</feature>
<dbReference type="SMART" id="SM00458">
    <property type="entry name" value="RICIN"/>
    <property type="match status" value="1"/>
</dbReference>
<protein>
    <recommendedName>
        <fullName evidence="4">1-phosphatidylinositol phosphodiesterase</fullName>
        <ecNumber evidence="3">4.6.1.13</ecNumber>
    </recommendedName>
    <alternativeName>
        <fullName evidence="9">Phosphatidylinositol diacylglycerol-lyase</fullName>
    </alternativeName>
    <alternativeName>
        <fullName evidence="10">Phosphatidylinositol-specific phospholipase C</fullName>
    </alternativeName>
</protein>
<dbReference type="Gene3D" id="3.10.100.10">
    <property type="entry name" value="Mannose-Binding Protein A, subunit A"/>
    <property type="match status" value="1"/>
</dbReference>
<keyword evidence="14" id="KW-1185">Reference proteome</keyword>
<comment type="subcellular location">
    <subcellularLocation>
        <location evidence="2">Membrane</location>
    </subcellularLocation>
</comment>
<dbReference type="SUPFAM" id="SSF56436">
    <property type="entry name" value="C-type lectin-like"/>
    <property type="match status" value="1"/>
</dbReference>
<keyword evidence="8" id="KW-1015">Disulfide bond</keyword>
<organism evidence="13 14">
    <name type="scientific">Parachitinimonas caeni</name>
    <dbReference type="NCBI Taxonomy" id="3031301"/>
    <lineage>
        <taxon>Bacteria</taxon>
        <taxon>Pseudomonadati</taxon>
        <taxon>Pseudomonadota</taxon>
        <taxon>Betaproteobacteria</taxon>
        <taxon>Neisseriales</taxon>
        <taxon>Chitinibacteraceae</taxon>
        <taxon>Parachitinimonas</taxon>
    </lineage>
</organism>
<dbReference type="PROSITE" id="PS50041">
    <property type="entry name" value="C_TYPE_LECTIN_2"/>
    <property type="match status" value="1"/>
</dbReference>
<keyword evidence="7" id="KW-0472">Membrane</keyword>
<comment type="catalytic activity">
    <reaction evidence="1">
        <text>a 1,2-diacyl-sn-glycero-3-phospho-(1D-myo-inositol) = 1D-myo-inositol 1,2-cyclic phosphate + a 1,2-diacyl-sn-glycerol</text>
        <dbReference type="Rhea" id="RHEA:17093"/>
        <dbReference type="ChEBI" id="CHEBI:17815"/>
        <dbReference type="ChEBI" id="CHEBI:57880"/>
        <dbReference type="ChEBI" id="CHEBI:58484"/>
        <dbReference type="EC" id="4.6.1.13"/>
    </reaction>
</comment>
<evidence type="ECO:0000256" key="8">
    <source>
        <dbReference type="ARBA" id="ARBA00023157"/>
    </source>
</evidence>
<dbReference type="PANTHER" id="PTHR35518:SF2">
    <property type="entry name" value="MAINTENANCE OF TELOMERE CAPPING PROTEIN 6"/>
    <property type="match status" value="1"/>
</dbReference>
<name>A0ABT7E1F7_9NEIS</name>
<dbReference type="PROSITE" id="PS50007">
    <property type="entry name" value="PIPLC_X_DOMAIN"/>
    <property type="match status" value="1"/>
</dbReference>
<evidence type="ECO:0000256" key="11">
    <source>
        <dbReference type="SAM" id="SignalP"/>
    </source>
</evidence>
<evidence type="ECO:0000256" key="5">
    <source>
        <dbReference type="ARBA" id="ARBA00022692"/>
    </source>
</evidence>
<dbReference type="EMBL" id="JARRAF010000032">
    <property type="protein sequence ID" value="MDK2126155.1"/>
    <property type="molecule type" value="Genomic_DNA"/>
</dbReference>
<keyword evidence="5" id="KW-0812">Transmembrane</keyword>
<dbReference type="PANTHER" id="PTHR35518">
    <property type="entry name" value="MAINTENANCE OF TELOMOERE CAPPING"/>
    <property type="match status" value="1"/>
</dbReference>
<proteinExistence type="predicted"/>
<evidence type="ECO:0000256" key="3">
    <source>
        <dbReference type="ARBA" id="ARBA00012581"/>
    </source>
</evidence>
<dbReference type="CDD" id="cd00161">
    <property type="entry name" value="beta-trefoil_Ricin-like"/>
    <property type="match status" value="1"/>
</dbReference>
<sequence>MPKIRPHLLLAAVCTALSATAFAADSTFAIQGAIRLQDDTPLNRLQYLGAHNAWNDSSATWANQRLPMDKLLEGGVRNIDLDLHWDGDTVKLCHNKCGQIYSADDSYPGELRKIQEWLLRNPKDIVFIDLEDRVANQAAVEGPLKAIFGNLLYLPSDKPAGRWETPREMVAKGKRVIVKSANEIYDNKLIWNEADFAFGAQPGWNSRQAKFVDVANCTMDGLPIDPRKHVYTISDNKLGKDLLPDSWVDSTGTIDASNIPGMQACGIQIIDADRWDDAQFAAAVWNWAPGEPNNYQAAEHCAQVGGNGRWNDAVCASVLPYACQNLQDADDWKVTVAQGTWTGGVNACAREYPGYRFAVPATPYQNRMLKDKLAGQTAWLAYSDMAKEGDWQSFNSIATEWRAGVNANNASLYIPGAAALSLRVQGNVAAATNVLNVYDSKRNLVATVAGNGQRDLFVADGGAILEYLGPAVTAPGYLTVTASATTSQAATPVYRRLVNGKGKCLDLEGRNTNNGTSVHHWSCNGASSQSWWQDDLGRLRPQAAPAKCAEAAGGTGDGTAIVLADCSLAAGQRWMRGANNSFRLAGAPNQALDIKDSWWGAFDGQDAHLWGAHGGWSQQWTWQ</sequence>
<dbReference type="SUPFAM" id="SSF51695">
    <property type="entry name" value="PLC-like phosphodiesterases"/>
    <property type="match status" value="1"/>
</dbReference>
<evidence type="ECO:0000256" key="7">
    <source>
        <dbReference type="ARBA" id="ARBA00023136"/>
    </source>
</evidence>
<dbReference type="InterPro" id="IPR018378">
    <property type="entry name" value="C-type_lectin_CS"/>
</dbReference>
<evidence type="ECO:0000256" key="4">
    <source>
        <dbReference type="ARBA" id="ARBA00019758"/>
    </source>
</evidence>
<dbReference type="EC" id="4.6.1.13" evidence="3"/>